<dbReference type="InterPro" id="IPR032675">
    <property type="entry name" value="LRR_dom_sf"/>
</dbReference>
<evidence type="ECO:0000256" key="1">
    <source>
        <dbReference type="ARBA" id="ARBA00008894"/>
    </source>
</evidence>
<keyword evidence="5" id="KW-0611">Plant defense</keyword>
<gene>
    <name evidence="10" type="ORF">DH2020_022877</name>
</gene>
<evidence type="ECO:0000313" key="10">
    <source>
        <dbReference type="EMBL" id="KAK6142529.1"/>
    </source>
</evidence>
<dbReference type="PANTHER" id="PTHR23155">
    <property type="entry name" value="DISEASE RESISTANCE PROTEIN RP"/>
    <property type="match status" value="1"/>
</dbReference>
<dbReference type="InterPro" id="IPR041118">
    <property type="entry name" value="Rx_N"/>
</dbReference>
<keyword evidence="3" id="KW-0677">Repeat</keyword>
<dbReference type="Pfam" id="PF23598">
    <property type="entry name" value="LRR_14"/>
    <property type="match status" value="1"/>
</dbReference>
<evidence type="ECO:0000259" key="9">
    <source>
        <dbReference type="Pfam" id="PF23598"/>
    </source>
</evidence>
<feature type="domain" description="Disease resistance protein winged helix" evidence="8">
    <location>
        <begin position="314"/>
        <end position="383"/>
    </location>
</feature>
<dbReference type="EMBL" id="JABTTQ020000013">
    <property type="protein sequence ID" value="KAK6142529.1"/>
    <property type="molecule type" value="Genomic_DNA"/>
</dbReference>
<dbReference type="InterPro" id="IPR058922">
    <property type="entry name" value="WHD_DRP"/>
</dbReference>
<dbReference type="Gene3D" id="3.80.10.10">
    <property type="entry name" value="Ribonuclease Inhibitor"/>
    <property type="match status" value="1"/>
</dbReference>
<evidence type="ECO:0000259" key="8">
    <source>
        <dbReference type="Pfam" id="PF23559"/>
    </source>
</evidence>
<dbReference type="InterPro" id="IPR042197">
    <property type="entry name" value="Apaf_helical"/>
</dbReference>
<dbReference type="Gene3D" id="1.10.8.430">
    <property type="entry name" value="Helical domain of apoptotic protease-activating factors"/>
    <property type="match status" value="1"/>
</dbReference>
<dbReference type="InterPro" id="IPR055414">
    <property type="entry name" value="LRR_R13L4/SHOC2-like"/>
</dbReference>
<dbReference type="SUPFAM" id="SSF52540">
    <property type="entry name" value="P-loop containing nucleoside triphosphate hydrolases"/>
    <property type="match status" value="1"/>
</dbReference>
<dbReference type="Gene3D" id="1.20.5.4130">
    <property type="match status" value="1"/>
</dbReference>
<dbReference type="Proteomes" id="UP001318860">
    <property type="component" value="Unassembled WGS sequence"/>
</dbReference>
<name>A0ABR0W870_REHGL</name>
<evidence type="ECO:0008006" key="12">
    <source>
        <dbReference type="Google" id="ProtNLM"/>
    </source>
</evidence>
<comment type="similarity">
    <text evidence="1">Belongs to the disease resistance NB-LRR family.</text>
</comment>
<dbReference type="PANTHER" id="PTHR23155:SF1205">
    <property type="entry name" value="DISEASE RESISTANCE PROTEIN RPM1"/>
    <property type="match status" value="1"/>
</dbReference>
<keyword evidence="6" id="KW-0067">ATP-binding</keyword>
<dbReference type="Pfam" id="PF18052">
    <property type="entry name" value="Rx_N"/>
    <property type="match status" value="1"/>
</dbReference>
<accession>A0ABR0W870</accession>
<evidence type="ECO:0000313" key="11">
    <source>
        <dbReference type="Proteomes" id="UP001318860"/>
    </source>
</evidence>
<feature type="domain" description="Disease resistance R13L4/SHOC-2-like LRR" evidence="9">
    <location>
        <begin position="449"/>
        <end position="593"/>
    </location>
</feature>
<evidence type="ECO:0000256" key="6">
    <source>
        <dbReference type="ARBA" id="ARBA00022840"/>
    </source>
</evidence>
<evidence type="ECO:0000256" key="3">
    <source>
        <dbReference type="ARBA" id="ARBA00022737"/>
    </source>
</evidence>
<dbReference type="CDD" id="cd14798">
    <property type="entry name" value="RX-CC_like"/>
    <property type="match status" value="1"/>
</dbReference>
<protein>
    <recommendedName>
        <fullName evidence="12">Disease resistance protein</fullName>
    </recommendedName>
</protein>
<evidence type="ECO:0000259" key="7">
    <source>
        <dbReference type="Pfam" id="PF18052"/>
    </source>
</evidence>
<keyword evidence="4" id="KW-0547">Nucleotide-binding</keyword>
<evidence type="ECO:0000256" key="4">
    <source>
        <dbReference type="ARBA" id="ARBA00022741"/>
    </source>
</evidence>
<organism evidence="10 11">
    <name type="scientific">Rehmannia glutinosa</name>
    <name type="common">Chinese foxglove</name>
    <dbReference type="NCBI Taxonomy" id="99300"/>
    <lineage>
        <taxon>Eukaryota</taxon>
        <taxon>Viridiplantae</taxon>
        <taxon>Streptophyta</taxon>
        <taxon>Embryophyta</taxon>
        <taxon>Tracheophyta</taxon>
        <taxon>Spermatophyta</taxon>
        <taxon>Magnoliopsida</taxon>
        <taxon>eudicotyledons</taxon>
        <taxon>Gunneridae</taxon>
        <taxon>Pentapetalae</taxon>
        <taxon>asterids</taxon>
        <taxon>lamiids</taxon>
        <taxon>Lamiales</taxon>
        <taxon>Orobanchaceae</taxon>
        <taxon>Rehmannieae</taxon>
        <taxon>Rehmannia</taxon>
    </lineage>
</organism>
<evidence type="ECO:0000256" key="5">
    <source>
        <dbReference type="ARBA" id="ARBA00022821"/>
    </source>
</evidence>
<dbReference type="InterPro" id="IPR044974">
    <property type="entry name" value="Disease_R_plants"/>
</dbReference>
<evidence type="ECO:0000256" key="2">
    <source>
        <dbReference type="ARBA" id="ARBA00022614"/>
    </source>
</evidence>
<dbReference type="Gene3D" id="1.10.10.10">
    <property type="entry name" value="Winged helix-like DNA-binding domain superfamily/Winged helix DNA-binding domain"/>
    <property type="match status" value="1"/>
</dbReference>
<dbReference type="PRINTS" id="PR00364">
    <property type="entry name" value="DISEASERSIST"/>
</dbReference>
<dbReference type="InterPro" id="IPR036388">
    <property type="entry name" value="WH-like_DNA-bd_sf"/>
</dbReference>
<dbReference type="InterPro" id="IPR027417">
    <property type="entry name" value="P-loop_NTPase"/>
</dbReference>
<dbReference type="SUPFAM" id="SSF52058">
    <property type="entry name" value="L domain-like"/>
    <property type="match status" value="1"/>
</dbReference>
<keyword evidence="2" id="KW-0433">Leucine-rich repeat</keyword>
<comment type="caution">
    <text evidence="10">The sequence shown here is derived from an EMBL/GenBank/DDBJ whole genome shotgun (WGS) entry which is preliminary data.</text>
</comment>
<feature type="domain" description="Disease resistance N-terminal" evidence="7">
    <location>
        <begin position="3"/>
        <end position="55"/>
    </location>
</feature>
<proteinExistence type="inferred from homology"/>
<dbReference type="InterPro" id="IPR038005">
    <property type="entry name" value="RX-like_CC"/>
</dbReference>
<dbReference type="Pfam" id="PF23559">
    <property type="entry name" value="WHD_DRP"/>
    <property type="match status" value="1"/>
</dbReference>
<sequence>MWHMRDFLRIADAKEESNPSLKEWVRQVREISYDVQDVLDKYMLRFTHRSTNRFSGSIKKSYASMKNVKARHKIASEIQAIKSRLEDATKSQQRYREMYVVMDQGSSSTNAKNEWYDGRSDALFLEESDVVGIEKPKEKFLSGFGRWIMGLNRHVWIVASDYTDVKNLLADLIKKLVWETKESPPQELEDMSADEMREFIYDETHHVYNLEPLPWEKSKVLFYKKAFPRNPCPPYLKEFAENILSKCEGLPLAIVVIGGLLATKNNRADEWEQFNRSISNELEGGNLHKLSKIISLSYYDLPYYLKYCFLYLSIFPEGSLLEKEKVIRLWTAEGFVQVKHDKTMEEVAEDYLNELLSRSLIQVADNAVDGRPRMFQIHDLLREYISSKSREQNIVAIYGEGEIQWPNKIRRLAIQKWTTVFSLETESFKYLRSLLLLHIGVVESIPIKELISRCRVLKVLDLGGAPLETIPNEVFISYNLKYLSLRNTMVKLIPKSIKYLKNLETLDLKNSKVTELPIEILKLRRLRHLLVYRYKGYLDVTFDNIQSARAPCHIGDYLSSLQKLSWIDANEVNGIKMVREIGKLTQLRRLGIAKLRKADGMEL</sequence>
<keyword evidence="11" id="KW-1185">Reference proteome</keyword>
<reference evidence="10 11" key="1">
    <citation type="journal article" date="2021" name="Comput. Struct. Biotechnol. J.">
        <title>De novo genome assembly of the potent medicinal plant Rehmannia glutinosa using nanopore technology.</title>
        <authorList>
            <person name="Ma L."/>
            <person name="Dong C."/>
            <person name="Song C."/>
            <person name="Wang X."/>
            <person name="Zheng X."/>
            <person name="Niu Y."/>
            <person name="Chen S."/>
            <person name="Feng W."/>
        </authorList>
    </citation>
    <scope>NUCLEOTIDE SEQUENCE [LARGE SCALE GENOMIC DNA]</scope>
    <source>
        <strain evidence="10">DH-2019</strain>
    </source>
</reference>